<dbReference type="InterPro" id="IPR021463">
    <property type="entry name" value="Methyltransf_34"/>
</dbReference>
<dbReference type="RefSeq" id="XP_064657122.1">
    <property type="nucleotide sequence ID" value="XM_064804352.1"/>
</dbReference>
<comment type="caution">
    <text evidence="2">The sequence shown here is derived from an EMBL/GenBank/DDBJ whole genome shotgun (WGS) entry which is preliminary data.</text>
</comment>
<evidence type="ECO:0000256" key="1">
    <source>
        <dbReference type="SAM" id="MobiDB-lite"/>
    </source>
</evidence>
<reference evidence="2 3" key="1">
    <citation type="submission" date="2023-08" db="EMBL/GenBank/DDBJ databases">
        <title>Black Yeasts Isolated from many extreme environments.</title>
        <authorList>
            <person name="Coleine C."/>
            <person name="Stajich J.E."/>
            <person name="Selbmann L."/>
        </authorList>
    </citation>
    <scope>NUCLEOTIDE SEQUENCE [LARGE SCALE GENOMIC DNA]</scope>
    <source>
        <strain evidence="2 3">CCFEE 5935</strain>
    </source>
</reference>
<dbReference type="Pfam" id="PF11312">
    <property type="entry name" value="Methyltransf_34"/>
    <property type="match status" value="1"/>
</dbReference>
<proteinExistence type="predicted"/>
<feature type="compositionally biased region" description="Basic and acidic residues" evidence="1">
    <location>
        <begin position="1"/>
        <end position="12"/>
    </location>
</feature>
<evidence type="ECO:0000313" key="3">
    <source>
        <dbReference type="Proteomes" id="UP001337655"/>
    </source>
</evidence>
<dbReference type="AlphaFoldDB" id="A0AAV9P3V6"/>
<organism evidence="2 3">
    <name type="scientific">Saxophila tyrrhenica</name>
    <dbReference type="NCBI Taxonomy" id="1690608"/>
    <lineage>
        <taxon>Eukaryota</taxon>
        <taxon>Fungi</taxon>
        <taxon>Dikarya</taxon>
        <taxon>Ascomycota</taxon>
        <taxon>Pezizomycotina</taxon>
        <taxon>Dothideomycetes</taxon>
        <taxon>Dothideomycetidae</taxon>
        <taxon>Mycosphaerellales</taxon>
        <taxon>Extremaceae</taxon>
        <taxon>Saxophila</taxon>
    </lineage>
</organism>
<evidence type="ECO:0008006" key="4">
    <source>
        <dbReference type="Google" id="ProtNLM"/>
    </source>
</evidence>
<name>A0AAV9P3V6_9PEZI</name>
<dbReference type="EMBL" id="JAVRRT010000011">
    <property type="protein sequence ID" value="KAK5167416.1"/>
    <property type="molecule type" value="Genomic_DNA"/>
</dbReference>
<protein>
    <recommendedName>
        <fullName evidence="4">25S rRNA (Uridine(2843)-N(3))-methyltransferase</fullName>
    </recommendedName>
</protein>
<evidence type="ECO:0000313" key="2">
    <source>
        <dbReference type="EMBL" id="KAK5167416.1"/>
    </source>
</evidence>
<sequence length="476" mass="52448">MGQFDRKKESQPKHGKPSASGAYKGPPPLARGIPEDRKGRGYTLKKKPKQPATPLATPKPSELEHVLPTDLEKRTLEVFRTTFPASNDFEALKPILQEIKDALNCREFGRAFGKDEHLEAYTIRWSPSRTLSYAQLLAWICTRLAGNVCIQRLVGSAAGPVAAKVVCLGGGASEFMAFSGLLRYLQSSEAAGKPHMQDEEVLEGMGAMSTSASNAPSPLLHIDLLDAADWTSVLSKLDQGLRTPPMLSKYASATARAANASFLLPGVAEHTFTQADILSLSTDDLRAAVGTAPALLTLMSILNELYTISMARTTAFLRRLKDATPMGSLLLVVDSSGAYSEIAAANAKEGDEKRKYPMNLLLDYALLPKPREQHEQEDSDGDKSESAWEKVINEPSMLHKLDGALKYPVSLENMRLQVHLYRPTYIKQDALYLQPRWDTIKIRQVVEIEQRQTMRVVLQALLHLWLPAPLLLGSHV</sequence>
<gene>
    <name evidence="2" type="ORF">LTR77_007115</name>
</gene>
<dbReference type="Proteomes" id="UP001337655">
    <property type="component" value="Unassembled WGS sequence"/>
</dbReference>
<accession>A0AAV9P3V6</accession>
<keyword evidence="3" id="KW-1185">Reference proteome</keyword>
<dbReference type="GeneID" id="89928451"/>
<feature type="region of interest" description="Disordered" evidence="1">
    <location>
        <begin position="1"/>
        <end position="67"/>
    </location>
</feature>